<proteinExistence type="inferred from homology"/>
<dbReference type="PANTHER" id="PTHR38768">
    <property type="entry name" value="UPF0502 PROTEIN YCEH"/>
    <property type="match status" value="1"/>
</dbReference>
<comment type="similarity">
    <text evidence="1">Belongs to the UPF0502 family.</text>
</comment>
<name>A0A6J4H8K1_9ACTN</name>
<accession>A0A6J4H8K1</accession>
<evidence type="ECO:0000256" key="1">
    <source>
        <dbReference type="HAMAP-Rule" id="MF_01584"/>
    </source>
</evidence>
<dbReference type="InterPro" id="IPR007432">
    <property type="entry name" value="DUF480"/>
</dbReference>
<dbReference type="Gene3D" id="1.10.10.10">
    <property type="entry name" value="Winged helix-like DNA-binding domain superfamily/Winged helix DNA-binding domain"/>
    <property type="match status" value="2"/>
</dbReference>
<feature type="region of interest" description="Disordered" evidence="2">
    <location>
        <begin position="167"/>
        <end position="195"/>
    </location>
</feature>
<dbReference type="HAMAP" id="MF_01584">
    <property type="entry name" value="UPF0502"/>
    <property type="match status" value="1"/>
</dbReference>
<dbReference type="InterPro" id="IPR036388">
    <property type="entry name" value="WH-like_DNA-bd_sf"/>
</dbReference>
<evidence type="ECO:0000256" key="2">
    <source>
        <dbReference type="SAM" id="MobiDB-lite"/>
    </source>
</evidence>
<dbReference type="EMBL" id="CADCTB010000031">
    <property type="protein sequence ID" value="CAA9217905.1"/>
    <property type="molecule type" value="Genomic_DNA"/>
</dbReference>
<dbReference type="AlphaFoldDB" id="A0A6J4H8K1"/>
<reference evidence="3" key="1">
    <citation type="submission" date="2020-02" db="EMBL/GenBank/DDBJ databases">
        <authorList>
            <person name="Meier V. D."/>
        </authorList>
    </citation>
    <scope>NUCLEOTIDE SEQUENCE</scope>
    <source>
        <strain evidence="3">AVDCRST_MAG10</strain>
    </source>
</reference>
<dbReference type="SUPFAM" id="SSF46785">
    <property type="entry name" value="Winged helix' DNA-binding domain"/>
    <property type="match status" value="2"/>
</dbReference>
<evidence type="ECO:0000313" key="3">
    <source>
        <dbReference type="EMBL" id="CAA9217905.1"/>
    </source>
</evidence>
<feature type="compositionally biased region" description="Basic and acidic residues" evidence="2">
    <location>
        <begin position="172"/>
        <end position="195"/>
    </location>
</feature>
<organism evidence="3">
    <name type="scientific">uncultured Acidimicrobiales bacterium</name>
    <dbReference type="NCBI Taxonomy" id="310071"/>
    <lineage>
        <taxon>Bacteria</taxon>
        <taxon>Bacillati</taxon>
        <taxon>Actinomycetota</taxon>
        <taxon>Acidimicrobiia</taxon>
        <taxon>Acidimicrobiales</taxon>
        <taxon>environmental samples</taxon>
    </lineage>
</organism>
<gene>
    <name evidence="3" type="ORF">AVDCRST_MAG10-456</name>
</gene>
<protein>
    <submittedName>
        <fullName evidence="3">Uncharacterized protein</fullName>
    </submittedName>
</protein>
<dbReference type="InterPro" id="IPR036390">
    <property type="entry name" value="WH_DNA-bd_sf"/>
</dbReference>
<dbReference type="Pfam" id="PF04337">
    <property type="entry name" value="DUF480"/>
    <property type="match status" value="1"/>
</dbReference>
<sequence>MNLTPVQSRIVGCLIEKEMATPDNYPLTMNALLAACNQTSNRNPVTRFDEATVSNALENLRAANVVRIVYSRSNRADKFRHVLDEVLALEPRHLAVLSVLMVRGPQTGSELRTRTERLHPFANQEEVDEALRELAGRNEPLVARLERQPGQKESRWAHMVGGDLSLALAGPEDDRRQRHHDEDDSRPTARTDRLGALEDTVAELRADLDRLHASHRKLVARLGESDDDLDV</sequence>
<dbReference type="PANTHER" id="PTHR38768:SF1">
    <property type="entry name" value="UPF0502 PROTEIN YCEH"/>
    <property type="match status" value="1"/>
</dbReference>